<dbReference type="InterPro" id="IPR011990">
    <property type="entry name" value="TPR-like_helical_dom_sf"/>
</dbReference>
<dbReference type="PANTHER" id="PTHR46512:SF9">
    <property type="entry name" value="PEPTIDYLPROLYL ISOMERASE"/>
    <property type="match status" value="1"/>
</dbReference>
<dbReference type="Gene3D" id="3.10.50.40">
    <property type="match status" value="2"/>
</dbReference>
<evidence type="ECO:0000259" key="4">
    <source>
        <dbReference type="PROSITE" id="PS50059"/>
    </source>
</evidence>
<protein>
    <recommendedName>
        <fullName evidence="3">peptidylprolyl isomerase</fullName>
        <ecNumber evidence="3">5.2.1.8</ecNumber>
    </recommendedName>
</protein>
<dbReference type="GO" id="GO:0046872">
    <property type="term" value="F:metal ion binding"/>
    <property type="evidence" value="ECO:0007669"/>
    <property type="project" value="InterPro"/>
</dbReference>
<dbReference type="GO" id="GO:0003676">
    <property type="term" value="F:nucleic acid binding"/>
    <property type="evidence" value="ECO:0007669"/>
    <property type="project" value="InterPro"/>
</dbReference>
<keyword evidence="5" id="KW-1185">Reference proteome</keyword>
<dbReference type="SUPFAM" id="SSF54534">
    <property type="entry name" value="FKBP-like"/>
    <property type="match status" value="2"/>
</dbReference>
<evidence type="ECO:0000313" key="6">
    <source>
        <dbReference type="WBParaSite" id="PSAMB.scaffold5212size12307.g26089.t1"/>
    </source>
</evidence>
<dbReference type="GO" id="GO:0003755">
    <property type="term" value="F:peptidyl-prolyl cis-trans isomerase activity"/>
    <property type="evidence" value="ECO:0007669"/>
    <property type="project" value="UniProtKB-KW"/>
</dbReference>
<name>A0A914WXI0_9BILA</name>
<dbReference type="InterPro" id="IPR044929">
    <property type="entry name" value="DNA/RNA_non-sp_Endonuclease_sf"/>
</dbReference>
<proteinExistence type="predicted"/>
<dbReference type="Gene3D" id="3.40.570.10">
    <property type="entry name" value="Extracellular Endonuclease, subunit A"/>
    <property type="match status" value="1"/>
</dbReference>
<dbReference type="InterPro" id="IPR001179">
    <property type="entry name" value="PPIase_FKBP_dom"/>
</dbReference>
<dbReference type="Proteomes" id="UP000887566">
    <property type="component" value="Unplaced"/>
</dbReference>
<evidence type="ECO:0000256" key="3">
    <source>
        <dbReference type="PROSITE-ProRule" id="PRU00277"/>
    </source>
</evidence>
<keyword evidence="3" id="KW-0413">Isomerase</keyword>
<keyword evidence="1" id="KW-0677">Repeat</keyword>
<accession>A0A914WXI0</accession>
<dbReference type="SUPFAM" id="SSF48452">
    <property type="entry name" value="TPR-like"/>
    <property type="match status" value="1"/>
</dbReference>
<evidence type="ECO:0000256" key="2">
    <source>
        <dbReference type="ARBA" id="ARBA00022803"/>
    </source>
</evidence>
<evidence type="ECO:0000313" key="5">
    <source>
        <dbReference type="Proteomes" id="UP000887566"/>
    </source>
</evidence>
<keyword evidence="3" id="KW-0697">Rotamase</keyword>
<sequence>KSLSSCVKKLIYGFCGDQCAQSDDRPVCQPDEVISLPEELATSLCSIALCNSTTIYDKSLYKPKFTQGIVVAQSKIADRSLDCKITVDSIDEELCDVPDAASTTTTLRTPTALQSVVSKVTKVALYPFGNGDDHYFLSQQVGVYEDFANGAWKNMQELTLQYARHFGRLIVISGVIYDYDHDGLADGLDAIRILGSNLSNRNLSTHIYQIIIRCDAAWVKDNSCQNTSMANVLSFVLPNQPNDINCLPANDYLLQNTARVRDIELLTGLEFFSNRRICCARARWYMRRDCDARTPVRAMTALEEHETKSSETMKKDWRDYTATDLCASQNDLERILRWNPPKSVKTLQPLPKLEGSGETLEHGIKKWLQKPGSGKTHPQYGDYCSMRYIAWFADSGVEFDSTTIRGNKPWMFPLGKGLGLVPGWDTAVLSMKQGETAVFYLPAAMGYGSGWPPKVPGNKALIYEVDLIKFEEEDCSKERNRSITRTYLRKPDSSLQENEWDTPNDGAIVTAAIKVTANKKIIMETDCLEWKCSEGYMKGLPAGADTALKRMKKGERSLLHFKAEHGYSEEDRGALGLVSTELIEMEIDLKDYTNASQYAPAYLKLRRAEGLLRWRKCGCIRDDPPYAVAERRRIRRNQLYLMACLHLSLACYELEKLDETVEFSGRALAEEPGNPTALGRRAKARKLLGDYEAAAADLESIVKSDPADKDAQEELIAIRKVSKSTGKKVSFTTPRTS</sequence>
<evidence type="ECO:0000256" key="1">
    <source>
        <dbReference type="ARBA" id="ARBA00022737"/>
    </source>
</evidence>
<dbReference type="EC" id="5.2.1.8" evidence="3"/>
<dbReference type="PANTHER" id="PTHR46512">
    <property type="entry name" value="PEPTIDYLPROLYL ISOMERASE"/>
    <property type="match status" value="1"/>
</dbReference>
<dbReference type="Pfam" id="PF00254">
    <property type="entry name" value="FKBP_C"/>
    <property type="match status" value="1"/>
</dbReference>
<dbReference type="InterPro" id="IPR044925">
    <property type="entry name" value="His-Me_finger_sf"/>
</dbReference>
<dbReference type="Gene3D" id="1.25.40.10">
    <property type="entry name" value="Tetratricopeptide repeat domain"/>
    <property type="match status" value="1"/>
</dbReference>
<dbReference type="GO" id="GO:0016787">
    <property type="term" value="F:hydrolase activity"/>
    <property type="evidence" value="ECO:0007669"/>
    <property type="project" value="InterPro"/>
</dbReference>
<dbReference type="SMART" id="SM00477">
    <property type="entry name" value="NUC"/>
    <property type="match status" value="1"/>
</dbReference>
<keyword evidence="2" id="KW-0802">TPR repeat</keyword>
<dbReference type="SUPFAM" id="SSF54060">
    <property type="entry name" value="His-Me finger endonucleases"/>
    <property type="match status" value="1"/>
</dbReference>
<dbReference type="InterPro" id="IPR020821">
    <property type="entry name" value="ENPP1-3/EXOG-like_nuc-like"/>
</dbReference>
<comment type="catalytic activity">
    <reaction evidence="3">
        <text>[protein]-peptidylproline (omega=180) = [protein]-peptidylproline (omega=0)</text>
        <dbReference type="Rhea" id="RHEA:16237"/>
        <dbReference type="Rhea" id="RHEA-COMP:10747"/>
        <dbReference type="Rhea" id="RHEA-COMP:10748"/>
        <dbReference type="ChEBI" id="CHEBI:83833"/>
        <dbReference type="ChEBI" id="CHEBI:83834"/>
        <dbReference type="EC" id="5.2.1.8"/>
    </reaction>
</comment>
<dbReference type="InterPro" id="IPR050754">
    <property type="entry name" value="FKBP4/5/8-like"/>
</dbReference>
<feature type="domain" description="PPIase FKBP-type" evidence="4">
    <location>
        <begin position="381"/>
        <end position="471"/>
    </location>
</feature>
<organism evidence="5 6">
    <name type="scientific">Plectus sambesii</name>
    <dbReference type="NCBI Taxonomy" id="2011161"/>
    <lineage>
        <taxon>Eukaryota</taxon>
        <taxon>Metazoa</taxon>
        <taxon>Ecdysozoa</taxon>
        <taxon>Nematoda</taxon>
        <taxon>Chromadorea</taxon>
        <taxon>Plectida</taxon>
        <taxon>Plectina</taxon>
        <taxon>Plectoidea</taxon>
        <taxon>Plectidae</taxon>
        <taxon>Plectus</taxon>
    </lineage>
</organism>
<dbReference type="InterPro" id="IPR046357">
    <property type="entry name" value="PPIase_dom_sf"/>
</dbReference>
<reference evidence="6" key="1">
    <citation type="submission" date="2022-11" db="UniProtKB">
        <authorList>
            <consortium name="WormBaseParasite"/>
        </authorList>
    </citation>
    <scope>IDENTIFICATION</scope>
</reference>
<dbReference type="AlphaFoldDB" id="A0A914WXI0"/>
<dbReference type="WBParaSite" id="PSAMB.scaffold5212size12307.g26089.t1">
    <property type="protein sequence ID" value="PSAMB.scaffold5212size12307.g26089.t1"/>
    <property type="gene ID" value="PSAMB.scaffold5212size12307.g26089"/>
</dbReference>
<dbReference type="PROSITE" id="PS50059">
    <property type="entry name" value="FKBP_PPIASE"/>
    <property type="match status" value="1"/>
</dbReference>